<feature type="domain" description="ABC transmembrane type-1" evidence="21">
    <location>
        <begin position="486"/>
        <end position="768"/>
    </location>
</feature>
<dbReference type="Pfam" id="PF00664">
    <property type="entry name" value="ABC_membrane"/>
    <property type="match status" value="1"/>
</dbReference>
<keyword evidence="3" id="KW-1003">Cell membrane</keyword>
<keyword evidence="10" id="KW-1278">Translocase</keyword>
<sequence length="1043" mass="115211">MSVSDRRPAPNSSSELRIALLDLMPADVRRLVEASFTYMSFGVNQVIVAEGDEADALFVIMSGTARVVKTGDHGEEVPLNVLEAGEVFGERALVESSRRRTATVRAASQVETLRLDRAVFDALVRSEPEVGRYVDLHIRRHELRDFLRMHTAFAGLPHEGMRLLLGGLVAASAKPGELVIRQGEPAGAMYVVRDGRLRAYIDRPDIREQRAYLRRGDFFGEVSLLRGTDRTASVEAVSDCELWALEPQLFARLLDEYPEFRQQIEQRVAAYDYERVANVPLDFAAELLPAAVTHAEQQSGAADTNLTSAEPDDDTDSFDGFVRPGKRIRRFPVVLQADAAGAGAASLAMICRYYGRKVSIARVRDAVHTAIDGTSLVGISRGAEALGLLVHTAKVSVSRLGDMPLPAILQWDSNHWVVVYRVEGEQVWIADPARGCCRLTRSELESKWSGYAAFFAPTEVLTAVPEENLRIGWLFGFFKPHRRVLLLSVVLAFIAAGGSMLIPVLSKFVVDRVIGAHDVGLLTVLVLVIFGALALSVTVTVVQRLILSRIAVRIDRASLDTLAGTLLALPMSYFHARRTGDIARRLNGMQDVRVILVSAGVQALTAGAQVLVAVAIMCAFNWRLMVAYVVTAALLYGTLMRFAQTRLQPTYSTLEESWGKYQSRQIDVIQGIETVKALGAEQPLRRLLLRQFDDLSDRIYRSNRTVMLYMGAVQTVSFLTLGLFLWLGALQVLYHHMTVGGLISFNALVLLTNEPILTVVMSWDHLQHSIVLLHRLNDILEQEPEQGADRTGLAPVQSISGHVQFRRLSFHYPGPAEVPILDDIDFEVRPGTRVAIVGRSGSGKTTLVKCLCGLLEPTGGTVRYDSVDLAGLDLRQLRRHIGFVLQDTHLFDATIAENIAFGSDELDPAQVRWAAGVANAAEFIERLPLGYETRIGETGLLLSAGQRQRIAIARAVYQRPPVLVFDEATSALDTESERAVKENLDQLLQGRTSFVIAHRLSTVRDADVILVLEQGRIVERGNHDELMARQGLYYYLCSQQLAM</sequence>
<evidence type="ECO:0000256" key="2">
    <source>
        <dbReference type="ARBA" id="ARBA00022448"/>
    </source>
</evidence>
<dbReference type="SUPFAM" id="SSF90123">
    <property type="entry name" value="ABC transporter transmembrane region"/>
    <property type="match status" value="1"/>
</dbReference>
<dbReference type="InterPro" id="IPR011527">
    <property type="entry name" value="ABC1_TM_dom"/>
</dbReference>
<protein>
    <recommendedName>
        <fullName evidence="16">Mycobactin import ATP-binding/permease protein IrtB</fullName>
    </recommendedName>
</protein>
<dbReference type="GO" id="GO:0006508">
    <property type="term" value="P:proteolysis"/>
    <property type="evidence" value="ECO:0007669"/>
    <property type="project" value="InterPro"/>
</dbReference>
<dbReference type="Pfam" id="PF03412">
    <property type="entry name" value="Peptidase_C39"/>
    <property type="match status" value="1"/>
</dbReference>
<reference evidence="23" key="1">
    <citation type="submission" date="2023-06" db="EMBL/GenBank/DDBJ databases">
        <title>Identification of two novel mycobacterium reveal diversities and complexities of Mycobacterium gordonae clade.</title>
        <authorList>
            <person name="Matsumoto Y."/>
            <person name="Nakamura S."/>
            <person name="Motooka D."/>
            <person name="Fukushima K."/>
        </authorList>
    </citation>
    <scope>NUCLEOTIDE SEQUENCE</scope>
    <source>
        <strain evidence="23">TY812</strain>
    </source>
</reference>
<dbReference type="Gene3D" id="3.40.50.300">
    <property type="entry name" value="P-loop containing nucleotide triphosphate hydrolases"/>
    <property type="match status" value="1"/>
</dbReference>
<feature type="transmembrane region" description="Helical" evidence="18">
    <location>
        <begin position="484"/>
        <end position="505"/>
    </location>
</feature>
<dbReference type="PROSITE" id="PS50042">
    <property type="entry name" value="CNMP_BINDING_3"/>
    <property type="match status" value="2"/>
</dbReference>
<keyword evidence="7" id="KW-0645">Protease</keyword>
<feature type="domain" description="Cyclic nucleotide-binding" evidence="19">
    <location>
        <begin position="20"/>
        <end position="132"/>
    </location>
</feature>
<evidence type="ECO:0000256" key="6">
    <source>
        <dbReference type="ARBA" id="ARBA00022741"/>
    </source>
</evidence>
<dbReference type="InterPro" id="IPR003439">
    <property type="entry name" value="ABC_transporter-like_ATP-bd"/>
</dbReference>
<comment type="subunit">
    <text evidence="15">Forms a heterodimer with IrtA.</text>
</comment>
<dbReference type="SUPFAM" id="SSF51206">
    <property type="entry name" value="cAMP-binding domain-like"/>
    <property type="match status" value="2"/>
</dbReference>
<keyword evidence="12 18" id="KW-0472">Membrane</keyword>
<evidence type="ECO:0000256" key="15">
    <source>
        <dbReference type="ARBA" id="ARBA00066052"/>
    </source>
</evidence>
<evidence type="ECO:0000256" key="18">
    <source>
        <dbReference type="SAM" id="Phobius"/>
    </source>
</evidence>
<feature type="compositionally biased region" description="Polar residues" evidence="17">
    <location>
        <begin position="298"/>
        <end position="308"/>
    </location>
</feature>
<evidence type="ECO:0000256" key="13">
    <source>
        <dbReference type="ARBA" id="ARBA00023455"/>
    </source>
</evidence>
<keyword evidence="14" id="KW-0080">Bacteriocin transport</keyword>
<keyword evidence="8" id="KW-0067">ATP-binding</keyword>
<dbReference type="InterPro" id="IPR003593">
    <property type="entry name" value="AAA+_ATPase"/>
</dbReference>
<dbReference type="InterPro" id="IPR000595">
    <property type="entry name" value="cNMP-bd_dom"/>
</dbReference>
<keyword evidence="4" id="KW-0997">Cell inner membrane</keyword>
<dbReference type="GO" id="GO:0005886">
    <property type="term" value="C:plasma membrane"/>
    <property type="evidence" value="ECO:0007669"/>
    <property type="project" value="UniProtKB-SubCell"/>
</dbReference>
<gene>
    <name evidence="23" type="ORF">QXL92_33325</name>
</gene>
<dbReference type="InterPro" id="IPR027417">
    <property type="entry name" value="P-loop_NTPase"/>
</dbReference>
<evidence type="ECO:0000256" key="14">
    <source>
        <dbReference type="ARBA" id="ARBA00043264"/>
    </source>
</evidence>
<dbReference type="InterPro" id="IPR014710">
    <property type="entry name" value="RmlC-like_jellyroll"/>
</dbReference>
<evidence type="ECO:0000256" key="3">
    <source>
        <dbReference type="ARBA" id="ARBA00022475"/>
    </source>
</evidence>
<accession>A0AAJ1W4M1</accession>
<name>A0AAJ1W4M1_9MYCO</name>
<comment type="similarity">
    <text evidence="13">Belongs to the ABC transporter superfamily. Siderophore-Fe(3+) uptake transporter (SIUT) (TC 3.A.1.21) family.</text>
</comment>
<evidence type="ECO:0000256" key="11">
    <source>
        <dbReference type="ARBA" id="ARBA00022989"/>
    </source>
</evidence>
<dbReference type="Gene3D" id="1.20.1560.10">
    <property type="entry name" value="ABC transporter type 1, transmembrane domain"/>
    <property type="match status" value="1"/>
</dbReference>
<keyword evidence="2" id="KW-0813">Transport</keyword>
<evidence type="ECO:0000256" key="10">
    <source>
        <dbReference type="ARBA" id="ARBA00022967"/>
    </source>
</evidence>
<dbReference type="PANTHER" id="PTHR24221">
    <property type="entry name" value="ATP-BINDING CASSETTE SUB-FAMILY B"/>
    <property type="match status" value="1"/>
</dbReference>
<dbReference type="Gene3D" id="2.60.120.10">
    <property type="entry name" value="Jelly Rolls"/>
    <property type="match status" value="2"/>
</dbReference>
<dbReference type="InterPro" id="IPR018490">
    <property type="entry name" value="cNMP-bd_dom_sf"/>
</dbReference>
<dbReference type="GO" id="GO:0016887">
    <property type="term" value="F:ATP hydrolysis activity"/>
    <property type="evidence" value="ECO:0007669"/>
    <property type="project" value="InterPro"/>
</dbReference>
<dbReference type="Proteomes" id="UP001229081">
    <property type="component" value="Unassembled WGS sequence"/>
</dbReference>
<dbReference type="InterPro" id="IPR036640">
    <property type="entry name" value="ABC1_TM_sf"/>
</dbReference>
<evidence type="ECO:0000259" key="20">
    <source>
        <dbReference type="PROSITE" id="PS50893"/>
    </source>
</evidence>
<dbReference type="GO" id="GO:0015031">
    <property type="term" value="P:protein transport"/>
    <property type="evidence" value="ECO:0007669"/>
    <property type="project" value="UniProtKB-KW"/>
</dbReference>
<dbReference type="PROSITE" id="PS50929">
    <property type="entry name" value="ABC_TM1F"/>
    <property type="match status" value="1"/>
</dbReference>
<feature type="transmembrane region" description="Helical" evidence="18">
    <location>
        <begin position="622"/>
        <end position="639"/>
    </location>
</feature>
<dbReference type="PROSITE" id="PS50893">
    <property type="entry name" value="ABC_TRANSPORTER_2"/>
    <property type="match status" value="1"/>
</dbReference>
<dbReference type="SMART" id="SM00100">
    <property type="entry name" value="cNMP"/>
    <property type="match status" value="2"/>
</dbReference>
<feature type="region of interest" description="Disordered" evidence="17">
    <location>
        <begin position="298"/>
        <end position="318"/>
    </location>
</feature>
<keyword evidence="6" id="KW-0547">Nucleotide-binding</keyword>
<evidence type="ECO:0000256" key="12">
    <source>
        <dbReference type="ARBA" id="ARBA00023136"/>
    </source>
</evidence>
<dbReference type="InterPro" id="IPR039421">
    <property type="entry name" value="Type_1_exporter"/>
</dbReference>
<dbReference type="InterPro" id="IPR017871">
    <property type="entry name" value="ABC_transporter-like_CS"/>
</dbReference>
<dbReference type="GO" id="GO:0008234">
    <property type="term" value="F:cysteine-type peptidase activity"/>
    <property type="evidence" value="ECO:0007669"/>
    <property type="project" value="UniProtKB-KW"/>
</dbReference>
<evidence type="ECO:0000259" key="19">
    <source>
        <dbReference type="PROSITE" id="PS50042"/>
    </source>
</evidence>
<dbReference type="RefSeq" id="WP_306256027.1">
    <property type="nucleotide sequence ID" value="NZ_JAUFSA010000006.1"/>
</dbReference>
<dbReference type="InterPro" id="IPR018488">
    <property type="entry name" value="cNMP-bd_CS"/>
</dbReference>
<dbReference type="PROSITE" id="PS00211">
    <property type="entry name" value="ABC_TRANSPORTER_1"/>
    <property type="match status" value="1"/>
</dbReference>
<feature type="transmembrane region" description="Helical" evidence="18">
    <location>
        <begin position="333"/>
        <end position="354"/>
    </location>
</feature>
<keyword evidence="9" id="KW-0653">Protein transport</keyword>
<dbReference type="EMBL" id="JAUFSA010000006">
    <property type="protein sequence ID" value="MDP7739610.1"/>
    <property type="molecule type" value="Genomic_DNA"/>
</dbReference>
<feature type="transmembrane region" description="Helical" evidence="18">
    <location>
        <begin position="594"/>
        <end position="616"/>
    </location>
</feature>
<keyword evidence="7" id="KW-0788">Thiol protease</keyword>
<evidence type="ECO:0000256" key="17">
    <source>
        <dbReference type="SAM" id="MobiDB-lite"/>
    </source>
</evidence>
<dbReference type="GO" id="GO:0034040">
    <property type="term" value="F:ATPase-coupled lipid transmembrane transporter activity"/>
    <property type="evidence" value="ECO:0007669"/>
    <property type="project" value="TreeGrafter"/>
</dbReference>
<feature type="transmembrane region" description="Helical" evidence="18">
    <location>
        <begin position="525"/>
        <end position="547"/>
    </location>
</feature>
<dbReference type="SMART" id="SM00382">
    <property type="entry name" value="AAA"/>
    <property type="match status" value="1"/>
</dbReference>
<keyword evidence="5 18" id="KW-0812">Transmembrane</keyword>
<evidence type="ECO:0000256" key="7">
    <source>
        <dbReference type="ARBA" id="ARBA00022807"/>
    </source>
</evidence>
<evidence type="ECO:0000313" key="24">
    <source>
        <dbReference type="Proteomes" id="UP001229081"/>
    </source>
</evidence>
<evidence type="ECO:0000259" key="22">
    <source>
        <dbReference type="PROSITE" id="PS50990"/>
    </source>
</evidence>
<feature type="domain" description="Peptidase C39" evidence="22">
    <location>
        <begin position="336"/>
        <end position="455"/>
    </location>
</feature>
<proteinExistence type="inferred from homology"/>
<evidence type="ECO:0000256" key="9">
    <source>
        <dbReference type="ARBA" id="ARBA00022927"/>
    </source>
</evidence>
<dbReference type="CDD" id="cd00038">
    <property type="entry name" value="CAP_ED"/>
    <property type="match status" value="2"/>
</dbReference>
<dbReference type="FunFam" id="3.40.50.300:FF:000221">
    <property type="entry name" value="Multidrug ABC transporter ATP-binding protein"/>
    <property type="match status" value="1"/>
</dbReference>
<dbReference type="GO" id="GO:0140359">
    <property type="term" value="F:ABC-type transporter activity"/>
    <property type="evidence" value="ECO:0007669"/>
    <property type="project" value="InterPro"/>
</dbReference>
<comment type="caution">
    <text evidence="23">The sequence shown here is derived from an EMBL/GenBank/DDBJ whole genome shotgun (WGS) entry which is preliminary data.</text>
</comment>
<evidence type="ECO:0000256" key="5">
    <source>
        <dbReference type="ARBA" id="ARBA00022692"/>
    </source>
</evidence>
<dbReference type="GO" id="GO:0043213">
    <property type="term" value="P:bacteriocin transport"/>
    <property type="evidence" value="ECO:0007669"/>
    <property type="project" value="UniProtKB-KW"/>
</dbReference>
<dbReference type="SUPFAM" id="SSF52540">
    <property type="entry name" value="P-loop containing nucleoside triphosphate hydrolases"/>
    <property type="match status" value="1"/>
</dbReference>
<evidence type="ECO:0000256" key="16">
    <source>
        <dbReference type="ARBA" id="ARBA00070320"/>
    </source>
</evidence>
<evidence type="ECO:0000259" key="21">
    <source>
        <dbReference type="PROSITE" id="PS50929"/>
    </source>
</evidence>
<organism evidence="23 24">
    <name type="scientific">Mycobacterium paragordonae</name>
    <dbReference type="NCBI Taxonomy" id="1389713"/>
    <lineage>
        <taxon>Bacteria</taxon>
        <taxon>Bacillati</taxon>
        <taxon>Actinomycetota</taxon>
        <taxon>Actinomycetes</taxon>
        <taxon>Mycobacteriales</taxon>
        <taxon>Mycobacteriaceae</taxon>
        <taxon>Mycobacterium</taxon>
    </lineage>
</organism>
<evidence type="ECO:0000256" key="8">
    <source>
        <dbReference type="ARBA" id="ARBA00022840"/>
    </source>
</evidence>
<dbReference type="Pfam" id="PF00005">
    <property type="entry name" value="ABC_tran"/>
    <property type="match status" value="1"/>
</dbReference>
<feature type="domain" description="ABC transporter" evidence="20">
    <location>
        <begin position="803"/>
        <end position="1039"/>
    </location>
</feature>
<dbReference type="AlphaFoldDB" id="A0AAJ1W4M1"/>
<dbReference type="PROSITE" id="PS50990">
    <property type="entry name" value="PEPTIDASE_C39"/>
    <property type="match status" value="1"/>
</dbReference>
<dbReference type="PROSITE" id="PS00889">
    <property type="entry name" value="CNMP_BINDING_2"/>
    <property type="match status" value="2"/>
</dbReference>
<dbReference type="PANTHER" id="PTHR24221:SF654">
    <property type="entry name" value="ATP-BINDING CASSETTE SUB-FAMILY B MEMBER 6"/>
    <property type="match status" value="1"/>
</dbReference>
<dbReference type="Gene3D" id="3.90.70.10">
    <property type="entry name" value="Cysteine proteinases"/>
    <property type="match status" value="1"/>
</dbReference>
<dbReference type="Pfam" id="PF00027">
    <property type="entry name" value="cNMP_binding"/>
    <property type="match status" value="2"/>
</dbReference>
<dbReference type="PROSITE" id="PS00888">
    <property type="entry name" value="CNMP_BINDING_1"/>
    <property type="match status" value="2"/>
</dbReference>
<comment type="subcellular location">
    <subcellularLocation>
        <location evidence="1">Cell inner membrane</location>
        <topology evidence="1">Multi-pass membrane protein</topology>
    </subcellularLocation>
</comment>
<keyword evidence="7" id="KW-0378">Hydrolase</keyword>
<keyword evidence="11 18" id="KW-1133">Transmembrane helix</keyword>
<dbReference type="GO" id="GO:0005524">
    <property type="term" value="F:ATP binding"/>
    <property type="evidence" value="ECO:0007669"/>
    <property type="project" value="UniProtKB-KW"/>
</dbReference>
<feature type="domain" description="Cyclic nucleotide-binding" evidence="19">
    <location>
        <begin position="152"/>
        <end position="271"/>
    </location>
</feature>
<feature type="transmembrane region" description="Helical" evidence="18">
    <location>
        <begin position="706"/>
        <end position="727"/>
    </location>
</feature>
<dbReference type="InterPro" id="IPR005074">
    <property type="entry name" value="Peptidase_C39"/>
</dbReference>
<evidence type="ECO:0000313" key="23">
    <source>
        <dbReference type="EMBL" id="MDP7739610.1"/>
    </source>
</evidence>
<evidence type="ECO:0000256" key="1">
    <source>
        <dbReference type="ARBA" id="ARBA00004429"/>
    </source>
</evidence>
<evidence type="ECO:0000256" key="4">
    <source>
        <dbReference type="ARBA" id="ARBA00022519"/>
    </source>
</evidence>